<dbReference type="Proteomes" id="UP000238348">
    <property type="component" value="Chromosome"/>
</dbReference>
<dbReference type="Pfam" id="PF00089">
    <property type="entry name" value="Trypsin"/>
    <property type="match status" value="1"/>
</dbReference>
<evidence type="ECO:0000256" key="1">
    <source>
        <dbReference type="ARBA" id="ARBA00023157"/>
    </source>
</evidence>
<dbReference type="AlphaFoldDB" id="A0A2L0FA88"/>
<dbReference type="PROSITE" id="PS50240">
    <property type="entry name" value="TRYPSIN_DOM"/>
    <property type="match status" value="1"/>
</dbReference>
<feature type="domain" description="Peptidase S1" evidence="3">
    <location>
        <begin position="12"/>
        <end position="275"/>
    </location>
</feature>
<dbReference type="InterPro" id="IPR018114">
    <property type="entry name" value="TRYPSIN_HIS"/>
</dbReference>
<reference evidence="4 5" key="1">
    <citation type="submission" date="2015-09" db="EMBL/GenBank/DDBJ databases">
        <title>Sorangium comparison.</title>
        <authorList>
            <person name="Zaburannyi N."/>
            <person name="Bunk B."/>
            <person name="Overmann J."/>
            <person name="Mueller R."/>
        </authorList>
    </citation>
    <scope>NUCLEOTIDE SEQUENCE [LARGE SCALE GENOMIC DNA]</scope>
    <source>
        <strain evidence="4 5">So ce26</strain>
    </source>
</reference>
<keyword evidence="1" id="KW-1015">Disulfide bond</keyword>
<feature type="chain" id="PRO_5014843522" description="Peptidase S1 domain-containing protein" evidence="2">
    <location>
        <begin position="23"/>
        <end position="275"/>
    </location>
</feature>
<dbReference type="Gene3D" id="2.40.10.10">
    <property type="entry name" value="Trypsin-like serine proteases"/>
    <property type="match status" value="1"/>
</dbReference>
<dbReference type="EMBL" id="CP012673">
    <property type="protein sequence ID" value="AUX48427.1"/>
    <property type="molecule type" value="Genomic_DNA"/>
</dbReference>
<sequence length="275" mass="28915">MKNHILATLGTVLSAFSFVACMAGEAPQEVDQQSGEELVSEAEQSIKNGTAASVGEAMVVNVSKPGGNCTGTLISDDRVVTAAHCLPSSDPFAYSVTYAGTFRPVSQVLKHPNASSGVDVGILVLTDPFPLGPLTEYPEVNVSDTDHLIGREVTCYGFGAYAIGSACTSHSDCNVVGGWVCDTEHDKCFKTSTILRKGDFTIISDPDKPNISFQLDVPNASGQIPFPGDSGGPCILDNPDWGKTHLVGVYSEGNAVSISTYTSREAFASWVLAND</sequence>
<gene>
    <name evidence="4" type="ORF">SOCE26_099610</name>
</gene>
<accession>A0A2L0FA88</accession>
<dbReference type="GO" id="GO:0004252">
    <property type="term" value="F:serine-type endopeptidase activity"/>
    <property type="evidence" value="ECO:0007669"/>
    <property type="project" value="InterPro"/>
</dbReference>
<dbReference type="GO" id="GO:0006508">
    <property type="term" value="P:proteolysis"/>
    <property type="evidence" value="ECO:0007669"/>
    <property type="project" value="InterPro"/>
</dbReference>
<dbReference type="PANTHER" id="PTHR24256">
    <property type="entry name" value="TRYPTASE-RELATED"/>
    <property type="match status" value="1"/>
</dbReference>
<keyword evidence="2" id="KW-0732">Signal</keyword>
<dbReference type="OrthoDB" id="5289868at2"/>
<dbReference type="RefSeq" id="WP_159398001.1">
    <property type="nucleotide sequence ID" value="NZ_CP012673.1"/>
</dbReference>
<dbReference type="SUPFAM" id="SSF50494">
    <property type="entry name" value="Trypsin-like serine proteases"/>
    <property type="match status" value="1"/>
</dbReference>
<dbReference type="InterPro" id="IPR001314">
    <property type="entry name" value="Peptidase_S1A"/>
</dbReference>
<evidence type="ECO:0000256" key="2">
    <source>
        <dbReference type="SAM" id="SignalP"/>
    </source>
</evidence>
<dbReference type="InterPro" id="IPR001254">
    <property type="entry name" value="Trypsin_dom"/>
</dbReference>
<dbReference type="SMART" id="SM00020">
    <property type="entry name" value="Tryp_SPc"/>
    <property type="match status" value="1"/>
</dbReference>
<dbReference type="PROSITE" id="PS51257">
    <property type="entry name" value="PROKAR_LIPOPROTEIN"/>
    <property type="match status" value="1"/>
</dbReference>
<organism evidence="4 5">
    <name type="scientific">Sorangium cellulosum</name>
    <name type="common">Polyangium cellulosum</name>
    <dbReference type="NCBI Taxonomy" id="56"/>
    <lineage>
        <taxon>Bacteria</taxon>
        <taxon>Pseudomonadati</taxon>
        <taxon>Myxococcota</taxon>
        <taxon>Polyangia</taxon>
        <taxon>Polyangiales</taxon>
        <taxon>Polyangiaceae</taxon>
        <taxon>Sorangium</taxon>
    </lineage>
</organism>
<name>A0A2L0FA88_SORCE</name>
<dbReference type="InterPro" id="IPR009003">
    <property type="entry name" value="Peptidase_S1_PA"/>
</dbReference>
<dbReference type="PRINTS" id="PR00722">
    <property type="entry name" value="CHYMOTRYPSIN"/>
</dbReference>
<proteinExistence type="predicted"/>
<protein>
    <recommendedName>
        <fullName evidence="3">Peptidase S1 domain-containing protein</fullName>
    </recommendedName>
</protein>
<feature type="signal peptide" evidence="2">
    <location>
        <begin position="1"/>
        <end position="22"/>
    </location>
</feature>
<dbReference type="InterPro" id="IPR043504">
    <property type="entry name" value="Peptidase_S1_PA_chymotrypsin"/>
</dbReference>
<evidence type="ECO:0000313" key="4">
    <source>
        <dbReference type="EMBL" id="AUX48427.1"/>
    </source>
</evidence>
<evidence type="ECO:0000313" key="5">
    <source>
        <dbReference type="Proteomes" id="UP000238348"/>
    </source>
</evidence>
<dbReference type="PROSITE" id="PS00134">
    <property type="entry name" value="TRYPSIN_HIS"/>
    <property type="match status" value="1"/>
</dbReference>
<evidence type="ECO:0000259" key="3">
    <source>
        <dbReference type="PROSITE" id="PS50240"/>
    </source>
</evidence>
<dbReference type="InterPro" id="IPR051487">
    <property type="entry name" value="Ser/Thr_Proteases_Immune/Dev"/>
</dbReference>